<keyword evidence="7 13" id="KW-1133">Transmembrane helix</keyword>
<comment type="subcellular location">
    <subcellularLocation>
        <location evidence="1">Endoplasmic reticulum membrane</location>
        <topology evidence="1">Multi-pass membrane protein</topology>
    </subcellularLocation>
</comment>
<keyword evidence="8" id="KW-0756">Sterol biosynthesis</keyword>
<proteinExistence type="inferred from homology"/>
<keyword evidence="10 13" id="KW-0472">Membrane</keyword>
<gene>
    <name evidence="14" type="ORF">NUU61_009069</name>
</gene>
<dbReference type="GO" id="GO:0030674">
    <property type="term" value="F:protein-macromolecule adaptor activity"/>
    <property type="evidence" value="ECO:0007669"/>
    <property type="project" value="TreeGrafter"/>
</dbReference>
<keyword evidence="6" id="KW-0752">Steroid biosynthesis</keyword>
<feature type="transmembrane region" description="Helical" evidence="13">
    <location>
        <begin position="12"/>
        <end position="31"/>
    </location>
</feature>
<dbReference type="PANTHER" id="PTHR15451">
    <property type="entry name" value="ERGOSTEROL BIOSYNTHETIC PROTEIN 28-RELATED"/>
    <property type="match status" value="1"/>
</dbReference>
<dbReference type="GeneID" id="81398763"/>
<keyword evidence="12" id="KW-0753">Steroid metabolism</keyword>
<evidence type="ECO:0000256" key="12">
    <source>
        <dbReference type="ARBA" id="ARBA00023221"/>
    </source>
</evidence>
<evidence type="ECO:0000256" key="1">
    <source>
        <dbReference type="ARBA" id="ARBA00004477"/>
    </source>
</evidence>
<dbReference type="GO" id="GO:0005789">
    <property type="term" value="C:endoplasmic reticulum membrane"/>
    <property type="evidence" value="ECO:0007669"/>
    <property type="project" value="UniProtKB-SubCell"/>
</dbReference>
<keyword evidence="9" id="KW-0443">Lipid metabolism</keyword>
<evidence type="ECO:0000256" key="5">
    <source>
        <dbReference type="ARBA" id="ARBA00022824"/>
    </source>
</evidence>
<dbReference type="RefSeq" id="XP_056507887.1">
    <property type="nucleotide sequence ID" value="XM_056659594.1"/>
</dbReference>
<evidence type="ECO:0000256" key="4">
    <source>
        <dbReference type="ARBA" id="ARBA00022692"/>
    </source>
</evidence>
<protein>
    <submittedName>
        <fullName evidence="14">Ergosterol biosynthesis protein-like protein Erg28</fullName>
    </submittedName>
</protein>
<dbReference type="Proteomes" id="UP001141434">
    <property type="component" value="Unassembled WGS sequence"/>
</dbReference>
<keyword evidence="11" id="KW-1207">Sterol metabolism</keyword>
<evidence type="ECO:0000256" key="9">
    <source>
        <dbReference type="ARBA" id="ARBA00023098"/>
    </source>
</evidence>
<sequence>MSLPNTEEGYLPYLLLLTGSAGITHSIVTYLKPATSLTQFSGPAAPPRDALTAHLYGFKNIYTCLIRLYTAYHVSNPQLYDLAMWTWVGVFVLYISELLVFRTARMKEATYPLVLSTLALTWMVSQRSWYQG</sequence>
<evidence type="ECO:0000256" key="11">
    <source>
        <dbReference type="ARBA" id="ARBA00023166"/>
    </source>
</evidence>
<dbReference type="PANTHER" id="PTHR15451:SF19">
    <property type="entry name" value="ERGOSTEROL BIOSYNTHETIC PROTEIN 28 HOMOLOG"/>
    <property type="match status" value="1"/>
</dbReference>
<evidence type="ECO:0000256" key="3">
    <source>
        <dbReference type="ARBA" id="ARBA00022516"/>
    </source>
</evidence>
<keyword evidence="15" id="KW-1185">Reference proteome</keyword>
<dbReference type="InterPro" id="IPR005352">
    <property type="entry name" value="Erg28"/>
</dbReference>
<evidence type="ECO:0000256" key="8">
    <source>
        <dbReference type="ARBA" id="ARBA00023011"/>
    </source>
</evidence>
<dbReference type="EMBL" id="JAPMSZ010000011">
    <property type="protein sequence ID" value="KAJ5084490.1"/>
    <property type="molecule type" value="Genomic_DNA"/>
</dbReference>
<keyword evidence="5" id="KW-0256">Endoplasmic reticulum</keyword>
<accession>A0A9W9EMJ0</accession>
<evidence type="ECO:0000256" key="7">
    <source>
        <dbReference type="ARBA" id="ARBA00022989"/>
    </source>
</evidence>
<feature type="transmembrane region" description="Helical" evidence="13">
    <location>
        <begin position="82"/>
        <end position="101"/>
    </location>
</feature>
<name>A0A9W9EMJ0_9EURO</name>
<keyword evidence="3" id="KW-0444">Lipid biosynthesis</keyword>
<evidence type="ECO:0000313" key="15">
    <source>
        <dbReference type="Proteomes" id="UP001141434"/>
    </source>
</evidence>
<dbReference type="OrthoDB" id="6485510at2759"/>
<keyword evidence="4 13" id="KW-0812">Transmembrane</keyword>
<reference evidence="14" key="2">
    <citation type="journal article" date="2023" name="IMA Fungus">
        <title>Comparative genomic study of the Penicillium genus elucidates a diverse pangenome and 15 lateral gene transfer events.</title>
        <authorList>
            <person name="Petersen C."/>
            <person name="Sorensen T."/>
            <person name="Nielsen M.R."/>
            <person name="Sondergaard T.E."/>
            <person name="Sorensen J.L."/>
            <person name="Fitzpatrick D.A."/>
            <person name="Frisvad J.C."/>
            <person name="Nielsen K.L."/>
        </authorList>
    </citation>
    <scope>NUCLEOTIDE SEQUENCE</scope>
    <source>
        <strain evidence="14">IBT 34128</strain>
    </source>
</reference>
<dbReference type="AlphaFoldDB" id="A0A9W9EMJ0"/>
<evidence type="ECO:0000256" key="10">
    <source>
        <dbReference type="ARBA" id="ARBA00023136"/>
    </source>
</evidence>
<organism evidence="14 15">
    <name type="scientific">Penicillium alfredii</name>
    <dbReference type="NCBI Taxonomy" id="1506179"/>
    <lineage>
        <taxon>Eukaryota</taxon>
        <taxon>Fungi</taxon>
        <taxon>Dikarya</taxon>
        <taxon>Ascomycota</taxon>
        <taxon>Pezizomycotina</taxon>
        <taxon>Eurotiomycetes</taxon>
        <taxon>Eurotiomycetidae</taxon>
        <taxon>Eurotiales</taxon>
        <taxon>Aspergillaceae</taxon>
        <taxon>Penicillium</taxon>
    </lineage>
</organism>
<evidence type="ECO:0000256" key="2">
    <source>
        <dbReference type="ARBA" id="ARBA00005377"/>
    </source>
</evidence>
<evidence type="ECO:0000313" key="14">
    <source>
        <dbReference type="EMBL" id="KAJ5084490.1"/>
    </source>
</evidence>
<evidence type="ECO:0000256" key="6">
    <source>
        <dbReference type="ARBA" id="ARBA00022955"/>
    </source>
</evidence>
<comment type="caution">
    <text evidence="14">The sequence shown here is derived from an EMBL/GenBank/DDBJ whole genome shotgun (WGS) entry which is preliminary data.</text>
</comment>
<evidence type="ECO:0000256" key="13">
    <source>
        <dbReference type="SAM" id="Phobius"/>
    </source>
</evidence>
<comment type="similarity">
    <text evidence="2">Belongs to the ERG28 family.</text>
</comment>
<reference evidence="14" key="1">
    <citation type="submission" date="2022-11" db="EMBL/GenBank/DDBJ databases">
        <authorList>
            <person name="Petersen C."/>
        </authorList>
    </citation>
    <scope>NUCLEOTIDE SEQUENCE</scope>
    <source>
        <strain evidence="14">IBT 34128</strain>
    </source>
</reference>
<dbReference type="Pfam" id="PF03694">
    <property type="entry name" value="Erg28"/>
    <property type="match status" value="1"/>
</dbReference>
<dbReference type="GO" id="GO:0016126">
    <property type="term" value="P:sterol biosynthetic process"/>
    <property type="evidence" value="ECO:0007669"/>
    <property type="project" value="UniProtKB-KW"/>
</dbReference>